<dbReference type="EMBL" id="CAJVPZ010028174">
    <property type="protein sequence ID" value="CAG8730511.1"/>
    <property type="molecule type" value="Genomic_DNA"/>
</dbReference>
<feature type="non-terminal residue" evidence="1">
    <location>
        <position position="106"/>
    </location>
</feature>
<organism evidence="1 2">
    <name type="scientific">Racocetra fulgida</name>
    <dbReference type="NCBI Taxonomy" id="60492"/>
    <lineage>
        <taxon>Eukaryota</taxon>
        <taxon>Fungi</taxon>
        <taxon>Fungi incertae sedis</taxon>
        <taxon>Mucoromycota</taxon>
        <taxon>Glomeromycotina</taxon>
        <taxon>Glomeromycetes</taxon>
        <taxon>Diversisporales</taxon>
        <taxon>Gigasporaceae</taxon>
        <taxon>Racocetra</taxon>
    </lineage>
</organism>
<dbReference type="AlphaFoldDB" id="A0A9N9NH39"/>
<keyword evidence="2" id="KW-1185">Reference proteome</keyword>
<dbReference type="Proteomes" id="UP000789396">
    <property type="component" value="Unassembled WGS sequence"/>
</dbReference>
<feature type="non-terminal residue" evidence="1">
    <location>
        <position position="1"/>
    </location>
</feature>
<gene>
    <name evidence="1" type="ORF">RFULGI_LOCUS12099</name>
</gene>
<accession>A0A9N9NH39</accession>
<sequence length="106" mass="12355">MGWIHSDLRNRLDSNKVLKISQIHGSIAYTHQVAKAKMIKEKYLSNIVIPSNNETESLSYEESEIHESQDLLSNLHETVDTWIESLEYENLSELTTEHYFDMDTNL</sequence>
<protein>
    <submittedName>
        <fullName evidence="1">16598_t:CDS:1</fullName>
    </submittedName>
</protein>
<proteinExistence type="predicted"/>
<reference evidence="1" key="1">
    <citation type="submission" date="2021-06" db="EMBL/GenBank/DDBJ databases">
        <authorList>
            <person name="Kallberg Y."/>
            <person name="Tangrot J."/>
            <person name="Rosling A."/>
        </authorList>
    </citation>
    <scope>NUCLEOTIDE SEQUENCE</scope>
    <source>
        <strain evidence="1">IN212</strain>
    </source>
</reference>
<evidence type="ECO:0000313" key="1">
    <source>
        <dbReference type="EMBL" id="CAG8730511.1"/>
    </source>
</evidence>
<evidence type="ECO:0000313" key="2">
    <source>
        <dbReference type="Proteomes" id="UP000789396"/>
    </source>
</evidence>
<dbReference type="OrthoDB" id="2411024at2759"/>
<name>A0A9N9NH39_9GLOM</name>
<comment type="caution">
    <text evidence="1">The sequence shown here is derived from an EMBL/GenBank/DDBJ whole genome shotgun (WGS) entry which is preliminary data.</text>
</comment>